<accession>A0ACB6S7R1</accession>
<sequence length="785" mass="88419">MEPYVYKPLGQGEIRVLELHPNIGKQPLTGSILHVPLTNPIYHPKTADKEEHLEHPHGYDAISYTWGKDTTTPYSLVIDGDRTIGVTAHLHYVLQKIVRPDTSVLVWIDAVCINQADRDSEEKAQQIRLMPDIYRIAKRVQIHLGPEVDDSPLAIKFLEHMAEYMEYLDESLNISNSQAYALALENGYAPPGKEDKTWNALRSFWLRPWFRRVWVVQELVNATDLVIHCGDLEIDWRKLWLAARVCQNNNRLMETGLTMFTYHIAVDALEGANSFFTMADIRLRAWGYMSPSYMVVSWCTDKDKQVPAAQLGERGLRPHERLPLRRDLPALQAYERLMRPRLLQDHAAGRAKFNLKRPGMLEVLNRTRTFLATNPVDRLYALLGLASDIDTDDPNFRIEYSAEQPPANVCQRFAAGLIKQGQGAAVLGVAGTTRQACRTTSDALSWVPDWTTPIRPNNAFPSMNLMMHGLTVPGNKDIREELLYCAAGNSTMEARFLDEDRTLVVRGARIDTVLHITQGQMFAPPHWYIATLQALAGPGANTEVIEDALWRTLIANRTSKGEQAPPEFAVQYQAYKQRLIEAFGLALIILALLFVISLPCIVILARLVRMVYFVPLYTIIFFMGWDDSPLTTTVATILLRNYSIPVVLVGCCVLAWRARALLGSCLVKVDYGWQYFAGFVMAVNPNGPRHHNGPPECADFMQSFLLLAGRYNLGVTANGYIGLFPLAAKVGDEIVILEGGFVPFVLRRAGDDGRYRLLGESFVHNAMKGELWGDARFPLEEIYIV</sequence>
<keyword evidence="2" id="KW-1185">Reference proteome</keyword>
<comment type="caution">
    <text evidence="1">The sequence shown here is derived from an EMBL/GenBank/DDBJ whole genome shotgun (WGS) entry which is preliminary data.</text>
</comment>
<dbReference type="Proteomes" id="UP000799754">
    <property type="component" value="Unassembled WGS sequence"/>
</dbReference>
<name>A0ACB6S7R1_9PLEO</name>
<evidence type="ECO:0000313" key="2">
    <source>
        <dbReference type="Proteomes" id="UP000799754"/>
    </source>
</evidence>
<dbReference type="EMBL" id="MU006709">
    <property type="protein sequence ID" value="KAF2629547.1"/>
    <property type="molecule type" value="Genomic_DNA"/>
</dbReference>
<evidence type="ECO:0000313" key="1">
    <source>
        <dbReference type="EMBL" id="KAF2629547.1"/>
    </source>
</evidence>
<organism evidence="1 2">
    <name type="scientific">Macroventuria anomochaeta</name>
    <dbReference type="NCBI Taxonomy" id="301207"/>
    <lineage>
        <taxon>Eukaryota</taxon>
        <taxon>Fungi</taxon>
        <taxon>Dikarya</taxon>
        <taxon>Ascomycota</taxon>
        <taxon>Pezizomycotina</taxon>
        <taxon>Dothideomycetes</taxon>
        <taxon>Pleosporomycetidae</taxon>
        <taxon>Pleosporales</taxon>
        <taxon>Pleosporineae</taxon>
        <taxon>Didymellaceae</taxon>
        <taxon>Macroventuria</taxon>
    </lineage>
</organism>
<gene>
    <name evidence="1" type="ORF">BU25DRAFT_408816</name>
</gene>
<proteinExistence type="predicted"/>
<protein>
    <submittedName>
        <fullName evidence="1">Uncharacterized protein</fullName>
    </submittedName>
</protein>
<reference evidence="1" key="1">
    <citation type="journal article" date="2020" name="Stud. Mycol.">
        <title>101 Dothideomycetes genomes: a test case for predicting lifestyles and emergence of pathogens.</title>
        <authorList>
            <person name="Haridas S."/>
            <person name="Albert R."/>
            <person name="Binder M."/>
            <person name="Bloem J."/>
            <person name="Labutti K."/>
            <person name="Salamov A."/>
            <person name="Andreopoulos B."/>
            <person name="Baker S."/>
            <person name="Barry K."/>
            <person name="Bills G."/>
            <person name="Bluhm B."/>
            <person name="Cannon C."/>
            <person name="Castanera R."/>
            <person name="Culley D."/>
            <person name="Daum C."/>
            <person name="Ezra D."/>
            <person name="Gonzalez J."/>
            <person name="Henrissat B."/>
            <person name="Kuo A."/>
            <person name="Liang C."/>
            <person name="Lipzen A."/>
            <person name="Lutzoni F."/>
            <person name="Magnuson J."/>
            <person name="Mondo S."/>
            <person name="Nolan M."/>
            <person name="Ohm R."/>
            <person name="Pangilinan J."/>
            <person name="Park H.-J."/>
            <person name="Ramirez L."/>
            <person name="Alfaro M."/>
            <person name="Sun H."/>
            <person name="Tritt A."/>
            <person name="Yoshinaga Y."/>
            <person name="Zwiers L.-H."/>
            <person name="Turgeon B."/>
            <person name="Goodwin S."/>
            <person name="Spatafora J."/>
            <person name="Crous P."/>
            <person name="Grigoriev I."/>
        </authorList>
    </citation>
    <scope>NUCLEOTIDE SEQUENCE</scope>
    <source>
        <strain evidence="1">CBS 525.71</strain>
    </source>
</reference>